<proteinExistence type="predicted"/>
<keyword evidence="1" id="KW-0812">Transmembrane</keyword>
<sequence length="78" mass="8844">MSLVQEDQSSYGLLLVGLDAWASLMFAMMVVKSYIAGNSQWVSILSGMIFICTAISVYIWRSLVLENREVMENRGEYQ</sequence>
<dbReference type="EMBL" id="CP003629">
    <property type="protein sequence ID" value="AFQ45311.1"/>
    <property type="molecule type" value="Genomic_DNA"/>
</dbReference>
<reference evidence="3" key="2">
    <citation type="submission" date="2012-08" db="EMBL/GenBank/DDBJ databases">
        <title>Finished genome of Desulfosporosinus meridiei DSM 13257.</title>
        <authorList>
            <person name="Huntemann M."/>
            <person name="Wei C.-L."/>
            <person name="Han J."/>
            <person name="Detter J.C."/>
            <person name="Han C."/>
            <person name="Davenport K."/>
            <person name="Daligault H."/>
            <person name="Erkkila T."/>
            <person name="Gu W."/>
            <person name="Munk A.C.C."/>
            <person name="Teshima H."/>
            <person name="Xu Y."/>
            <person name="Chain P."/>
            <person name="Tapia R."/>
            <person name="Chen A."/>
            <person name="Krypides N."/>
            <person name="Mavromatis K."/>
            <person name="Markowitz V."/>
            <person name="Szeto E."/>
            <person name="Ivanova N."/>
            <person name="Mikhailova N."/>
            <person name="Ovchinnikova G."/>
            <person name="Pagani I."/>
            <person name="Pati A."/>
            <person name="Goodwin L."/>
            <person name="Peters L."/>
            <person name="Pitluck S."/>
            <person name="Woyke T."/>
            <person name="Pester M."/>
            <person name="Spring S."/>
            <person name="Ollivier B."/>
            <person name="Rattei T."/>
            <person name="Klenk H.-P."/>
            <person name="Wagner M."/>
            <person name="Loy A."/>
        </authorList>
    </citation>
    <scope>NUCLEOTIDE SEQUENCE [LARGE SCALE GENOMIC DNA]</scope>
    <source>
        <strain evidence="3">ATCC BAA-275 / DSM 13257 / NCIMB 13706 / S10</strain>
    </source>
</reference>
<reference evidence="2 3" key="1">
    <citation type="journal article" date="2012" name="J. Bacteriol.">
        <title>Complete genome sequences of Desulfosporosinus orientis DSM765T, Desulfosporosinus youngiae DSM17734T, Desulfosporosinus meridiei DSM13257T, and Desulfosporosinus acidiphilus DSM22704T.</title>
        <authorList>
            <person name="Pester M."/>
            <person name="Brambilla E."/>
            <person name="Alazard D."/>
            <person name="Rattei T."/>
            <person name="Weinmaier T."/>
            <person name="Han J."/>
            <person name="Lucas S."/>
            <person name="Lapidus A."/>
            <person name="Cheng J.F."/>
            <person name="Goodwin L."/>
            <person name="Pitluck S."/>
            <person name="Peters L."/>
            <person name="Ovchinnikova G."/>
            <person name="Teshima H."/>
            <person name="Detter J.C."/>
            <person name="Han C.S."/>
            <person name="Tapia R."/>
            <person name="Land M.L."/>
            <person name="Hauser L."/>
            <person name="Kyrpides N.C."/>
            <person name="Ivanova N.N."/>
            <person name="Pagani I."/>
            <person name="Huntmann M."/>
            <person name="Wei C.L."/>
            <person name="Davenport K.W."/>
            <person name="Daligault H."/>
            <person name="Chain P.S."/>
            <person name="Chen A."/>
            <person name="Mavromatis K."/>
            <person name="Markowitz V."/>
            <person name="Szeto E."/>
            <person name="Mikhailova N."/>
            <person name="Pati A."/>
            <person name="Wagner M."/>
            <person name="Woyke T."/>
            <person name="Ollivier B."/>
            <person name="Klenk H.P."/>
            <person name="Spring S."/>
            <person name="Loy A."/>
        </authorList>
    </citation>
    <scope>NUCLEOTIDE SEQUENCE [LARGE SCALE GENOMIC DNA]</scope>
    <source>
        <strain evidence="3">ATCC BAA-275 / DSM 13257 / NCIMB 13706 / S10</strain>
    </source>
</reference>
<name>J7J2Y7_DESMD</name>
<evidence type="ECO:0000313" key="2">
    <source>
        <dbReference type="EMBL" id="AFQ45311.1"/>
    </source>
</evidence>
<evidence type="ECO:0000313" key="3">
    <source>
        <dbReference type="Proteomes" id="UP000005262"/>
    </source>
</evidence>
<evidence type="ECO:0000256" key="1">
    <source>
        <dbReference type="SAM" id="Phobius"/>
    </source>
</evidence>
<dbReference type="HOGENOM" id="CLU_2632324_0_0_9"/>
<feature type="transmembrane region" description="Helical" evidence="1">
    <location>
        <begin position="12"/>
        <end position="35"/>
    </location>
</feature>
<dbReference type="STRING" id="768704.Desmer_3462"/>
<dbReference type="KEGG" id="dmi:Desmer_3462"/>
<keyword evidence="1" id="KW-0472">Membrane</keyword>
<dbReference type="RefSeq" id="WP_014904220.1">
    <property type="nucleotide sequence ID" value="NC_018515.1"/>
</dbReference>
<dbReference type="AlphaFoldDB" id="J7J2Y7"/>
<keyword evidence="3" id="KW-1185">Reference proteome</keyword>
<protein>
    <submittedName>
        <fullName evidence="2">Uncharacterized protein</fullName>
    </submittedName>
</protein>
<organism evidence="2 3">
    <name type="scientific">Desulfosporosinus meridiei (strain ATCC BAA-275 / DSM 13257 / KCTC 12902 / NCIMB 13706 / S10)</name>
    <dbReference type="NCBI Taxonomy" id="768704"/>
    <lineage>
        <taxon>Bacteria</taxon>
        <taxon>Bacillati</taxon>
        <taxon>Bacillota</taxon>
        <taxon>Clostridia</taxon>
        <taxon>Eubacteriales</taxon>
        <taxon>Desulfitobacteriaceae</taxon>
        <taxon>Desulfosporosinus</taxon>
    </lineage>
</organism>
<feature type="transmembrane region" description="Helical" evidence="1">
    <location>
        <begin position="41"/>
        <end position="60"/>
    </location>
</feature>
<accession>J7J2Y7</accession>
<dbReference type="Proteomes" id="UP000005262">
    <property type="component" value="Chromosome"/>
</dbReference>
<keyword evidence="1" id="KW-1133">Transmembrane helix</keyword>
<gene>
    <name evidence="2" type="ordered locus">Desmer_3462</name>
</gene>